<dbReference type="Proteomes" id="UP001501803">
    <property type="component" value="Unassembled WGS sequence"/>
</dbReference>
<keyword evidence="3" id="KW-1185">Reference proteome</keyword>
<protein>
    <submittedName>
        <fullName evidence="2">Oxygenase MpaB family protein</fullName>
    </submittedName>
</protein>
<dbReference type="RefSeq" id="WP_345062334.1">
    <property type="nucleotide sequence ID" value="NZ_BAABCN010000002.1"/>
</dbReference>
<dbReference type="EMBL" id="BAABCN010000002">
    <property type="protein sequence ID" value="GAA3865972.1"/>
    <property type="molecule type" value="Genomic_DNA"/>
</dbReference>
<accession>A0ABP7K6G1</accession>
<evidence type="ECO:0000259" key="1">
    <source>
        <dbReference type="Pfam" id="PF09995"/>
    </source>
</evidence>
<sequence>MFTNDKAAEAILIAGGGRAILLQLANPAIGHGVAHHSDFTNRPLDRLHATLTYVYAVSCGTPEELRAVRRRVNRAHAPVRSAPTDADSEASAEHPAYNAFTPELQLWVAATLYDSAVTVHNRVFGPLSDDEADGMYRDYAALGSELQVPQSLWPADRAAFADYWTDQLSRLRTDATTRNVATQLLHPRTGPFWLRAAMPVGRLLTAGFLPPELREAFELRWTRRDQKRFDRLMRVSSVVYPVLPRAIRHWPKNHYLRALRASMA</sequence>
<dbReference type="Pfam" id="PF09995">
    <property type="entry name" value="MPAB_Lcp_cat"/>
    <property type="match status" value="1"/>
</dbReference>
<dbReference type="PANTHER" id="PTHR36151">
    <property type="entry name" value="BLR2777 PROTEIN"/>
    <property type="match status" value="1"/>
</dbReference>
<dbReference type="InterPro" id="IPR018713">
    <property type="entry name" value="MPAB/Lcp_cat_dom"/>
</dbReference>
<feature type="domain" description="ER-bound oxygenase mpaB/mpaB'/Rubber oxygenase catalytic" evidence="1">
    <location>
        <begin position="8"/>
        <end position="236"/>
    </location>
</feature>
<evidence type="ECO:0000313" key="2">
    <source>
        <dbReference type="EMBL" id="GAA3865972.1"/>
    </source>
</evidence>
<gene>
    <name evidence="2" type="ORF">GCM10022381_07080</name>
</gene>
<name>A0ABP7K6G1_9MICO</name>
<proteinExistence type="predicted"/>
<comment type="caution">
    <text evidence="2">The sequence shown here is derived from an EMBL/GenBank/DDBJ whole genome shotgun (WGS) entry which is preliminary data.</text>
</comment>
<evidence type="ECO:0000313" key="3">
    <source>
        <dbReference type="Proteomes" id="UP001501803"/>
    </source>
</evidence>
<organism evidence="2 3">
    <name type="scientific">Leifsonia kafniensis</name>
    <dbReference type="NCBI Taxonomy" id="475957"/>
    <lineage>
        <taxon>Bacteria</taxon>
        <taxon>Bacillati</taxon>
        <taxon>Actinomycetota</taxon>
        <taxon>Actinomycetes</taxon>
        <taxon>Micrococcales</taxon>
        <taxon>Microbacteriaceae</taxon>
        <taxon>Leifsonia</taxon>
    </lineage>
</organism>
<reference evidence="3" key="1">
    <citation type="journal article" date="2019" name="Int. J. Syst. Evol. Microbiol.">
        <title>The Global Catalogue of Microorganisms (GCM) 10K type strain sequencing project: providing services to taxonomists for standard genome sequencing and annotation.</title>
        <authorList>
            <consortium name="The Broad Institute Genomics Platform"/>
            <consortium name="The Broad Institute Genome Sequencing Center for Infectious Disease"/>
            <person name="Wu L."/>
            <person name="Ma J."/>
        </authorList>
    </citation>
    <scope>NUCLEOTIDE SEQUENCE [LARGE SCALE GENOMIC DNA]</scope>
    <source>
        <strain evidence="3">JCM 17021</strain>
    </source>
</reference>
<dbReference type="PANTHER" id="PTHR36151:SF3">
    <property type="entry name" value="ER-BOUND OXYGENASE MPAB_MPAB'_RUBBER OXYGENASE CATALYTIC DOMAIN-CONTAINING PROTEIN"/>
    <property type="match status" value="1"/>
</dbReference>